<feature type="region of interest" description="Disordered" evidence="1">
    <location>
        <begin position="88"/>
        <end position="179"/>
    </location>
</feature>
<dbReference type="Proteomes" id="UP000289152">
    <property type="component" value="Unassembled WGS sequence"/>
</dbReference>
<gene>
    <name evidence="2" type="ORF">M231_01132</name>
</gene>
<dbReference type="VEuPathDB" id="FungiDB:TREMEDRAFT_59807"/>
<comment type="caution">
    <text evidence="2">The sequence shown here is derived from an EMBL/GenBank/DDBJ whole genome shotgun (WGS) entry which is preliminary data.</text>
</comment>
<keyword evidence="3" id="KW-1185">Reference proteome</keyword>
<feature type="compositionally biased region" description="Pro residues" evidence="1">
    <location>
        <begin position="104"/>
        <end position="121"/>
    </location>
</feature>
<dbReference type="OrthoDB" id="2351920at2759"/>
<dbReference type="EMBL" id="SDIL01000007">
    <property type="protein sequence ID" value="RXK41633.1"/>
    <property type="molecule type" value="Genomic_DNA"/>
</dbReference>
<evidence type="ECO:0000313" key="3">
    <source>
        <dbReference type="Proteomes" id="UP000289152"/>
    </source>
</evidence>
<proteinExistence type="predicted"/>
<name>A0A4Q1BU55_TREME</name>
<evidence type="ECO:0000313" key="2">
    <source>
        <dbReference type="EMBL" id="RXK41633.1"/>
    </source>
</evidence>
<protein>
    <submittedName>
        <fullName evidence="2">Uncharacterized protein</fullName>
    </submittedName>
</protein>
<evidence type="ECO:0000256" key="1">
    <source>
        <dbReference type="SAM" id="MobiDB-lite"/>
    </source>
</evidence>
<feature type="region of interest" description="Disordered" evidence="1">
    <location>
        <begin position="1"/>
        <end position="46"/>
    </location>
</feature>
<accession>A0A4Q1BU55</accession>
<dbReference type="InParanoid" id="A0A4Q1BU55"/>
<dbReference type="AlphaFoldDB" id="A0A4Q1BU55"/>
<sequence>MPGYDEPLPIPPHLEPPRLDADETLPSALHPSYPFGRPVSVSKPTRHGVGNLLDTVKEKGEKLGVSMVQTGLGREKWDELGLDEVVESQVRKEVPPGMAGAKRPPSPPSPALRPSALPPPRSIHLEHLYARQRQATPQAPADPFDAPVPNETYTEEGAEAAEGEMEGVEEQEQEPDQGE</sequence>
<organism evidence="2 3">
    <name type="scientific">Tremella mesenterica</name>
    <name type="common">Jelly fungus</name>
    <dbReference type="NCBI Taxonomy" id="5217"/>
    <lineage>
        <taxon>Eukaryota</taxon>
        <taxon>Fungi</taxon>
        <taxon>Dikarya</taxon>
        <taxon>Basidiomycota</taxon>
        <taxon>Agaricomycotina</taxon>
        <taxon>Tremellomycetes</taxon>
        <taxon>Tremellales</taxon>
        <taxon>Tremellaceae</taxon>
        <taxon>Tremella</taxon>
    </lineage>
</organism>
<feature type="compositionally biased region" description="Acidic residues" evidence="1">
    <location>
        <begin position="153"/>
        <end position="179"/>
    </location>
</feature>
<feature type="compositionally biased region" description="Low complexity" evidence="1">
    <location>
        <begin position="131"/>
        <end position="141"/>
    </location>
</feature>
<reference evidence="2 3" key="1">
    <citation type="submission" date="2016-06" db="EMBL/GenBank/DDBJ databases">
        <title>Evolution of pathogenesis and genome organization in the Tremellales.</title>
        <authorList>
            <person name="Cuomo C."/>
            <person name="Litvintseva A."/>
            <person name="Heitman J."/>
            <person name="Chen Y."/>
            <person name="Sun S."/>
            <person name="Springer D."/>
            <person name="Dromer F."/>
            <person name="Young S."/>
            <person name="Zeng Q."/>
            <person name="Chapman S."/>
            <person name="Gujja S."/>
            <person name="Saif S."/>
            <person name="Birren B."/>
        </authorList>
    </citation>
    <scope>NUCLEOTIDE SEQUENCE [LARGE SCALE GENOMIC DNA]</scope>
    <source>
        <strain evidence="2 3">ATCC 28783</strain>
    </source>
</reference>